<gene>
    <name evidence="1" type="ORF">LMG6000_00435</name>
</gene>
<accession>A0A6S7EZJ8</accession>
<dbReference type="AlphaFoldDB" id="A0A6S7EZJ8"/>
<organism evidence="1 2">
    <name type="scientific">Achromobacter insolitus</name>
    <dbReference type="NCBI Taxonomy" id="217204"/>
    <lineage>
        <taxon>Bacteria</taxon>
        <taxon>Pseudomonadati</taxon>
        <taxon>Pseudomonadota</taxon>
        <taxon>Betaproteobacteria</taxon>
        <taxon>Burkholderiales</taxon>
        <taxon>Alcaligenaceae</taxon>
        <taxon>Achromobacter</taxon>
    </lineage>
</organism>
<name>A0A6S7EZJ8_9BURK</name>
<sequence length="416" mass="46501">MSLFNAATARRTDTPLALNMRLLSQHELDGFGGLGEGIAMQQARDGRRILWMAHESAPKNFTAVDVTDPREPRLVCQTELPHMQVRSNSLDVVGDVMVVACQVQTPGAKPAGFDVWDISVPENPRLISHFDASGPYSRGVHAVWFVDGKTVHMSSGAPDFQPHNQLDDQFYRIVDISDLTRPKEIGRWWLPGTRVGDSVPPPKRLKAPFDTGFRAHNTNVFPERPDRAYVGYIDGGAIVLDISDPSNIRPISQWNHSPPFNGFTHTVLPLFDRGLWVVSDECVQDDGADWPKMVWMVDARDDLNPVPISTFPLPPVEVFGKRGGRYGAHNLHENLPLPTSFRSDTLMIGTFFNGGVRVFDTTDPWRVQEVAYYVPAAPKLSPRGAIQLNDVYVDDRRLVYTIDRFSGGLYVLEMTI</sequence>
<evidence type="ECO:0008006" key="3">
    <source>
        <dbReference type="Google" id="ProtNLM"/>
    </source>
</evidence>
<keyword evidence="2" id="KW-1185">Reference proteome</keyword>
<dbReference type="Proteomes" id="UP000494183">
    <property type="component" value="Unassembled WGS sequence"/>
</dbReference>
<evidence type="ECO:0000313" key="1">
    <source>
        <dbReference type="EMBL" id="CAB3929383.1"/>
    </source>
</evidence>
<dbReference type="EMBL" id="CADILH010000001">
    <property type="protein sequence ID" value="CAB3929383.1"/>
    <property type="molecule type" value="Genomic_DNA"/>
</dbReference>
<protein>
    <recommendedName>
        <fullName evidence="3">LVIVD repeat-containing protein</fullName>
    </recommendedName>
</protein>
<reference evidence="1 2" key="1">
    <citation type="submission" date="2020-04" db="EMBL/GenBank/DDBJ databases">
        <authorList>
            <person name="De Canck E."/>
        </authorList>
    </citation>
    <scope>NUCLEOTIDE SEQUENCE [LARGE SCALE GENOMIC DNA]</scope>
    <source>
        <strain evidence="1 2">LMG 6000</strain>
    </source>
</reference>
<dbReference type="InterPro" id="IPR013211">
    <property type="entry name" value="LVIVD"/>
</dbReference>
<dbReference type="RefSeq" id="WP_217482136.1">
    <property type="nucleotide sequence ID" value="NZ_CADILH010000001.1"/>
</dbReference>
<proteinExistence type="predicted"/>
<dbReference type="Pfam" id="PF08309">
    <property type="entry name" value="LVIVD"/>
    <property type="match status" value="2"/>
</dbReference>
<evidence type="ECO:0000313" key="2">
    <source>
        <dbReference type="Proteomes" id="UP000494183"/>
    </source>
</evidence>